<feature type="domain" description="YcaO" evidence="2">
    <location>
        <begin position="75"/>
        <end position="480"/>
    </location>
</feature>
<dbReference type="NCBIfam" id="TIGR03604">
    <property type="entry name" value="TOMM_cyclo_SagD"/>
    <property type="match status" value="1"/>
</dbReference>
<feature type="region of interest" description="Disordered" evidence="1">
    <location>
        <begin position="1"/>
        <end position="27"/>
    </location>
</feature>
<dbReference type="PANTHER" id="PTHR37809">
    <property type="entry name" value="RIBOSOMAL PROTEIN S12 METHYLTHIOTRANSFERASE ACCESSORY FACTOR YCAO"/>
    <property type="match status" value="1"/>
</dbReference>
<dbReference type="Proteomes" id="UP001601976">
    <property type="component" value="Unassembled WGS sequence"/>
</dbReference>
<dbReference type="InterPro" id="IPR027624">
    <property type="entry name" value="TOMM_cyclo_SagD"/>
</dbReference>
<evidence type="ECO:0000313" key="4">
    <source>
        <dbReference type="Proteomes" id="UP001601976"/>
    </source>
</evidence>
<reference evidence="3 4" key="1">
    <citation type="submission" date="2024-10" db="EMBL/GenBank/DDBJ databases">
        <title>The Natural Products Discovery Center: Release of the First 8490 Sequenced Strains for Exploring Actinobacteria Biosynthetic Diversity.</title>
        <authorList>
            <person name="Kalkreuter E."/>
            <person name="Kautsar S.A."/>
            <person name="Yang D."/>
            <person name="Bader C.D."/>
            <person name="Teijaro C.N."/>
            <person name="Fluegel L."/>
            <person name="Davis C.M."/>
            <person name="Simpson J.R."/>
            <person name="Lauterbach L."/>
            <person name="Steele A.D."/>
            <person name="Gui C."/>
            <person name="Meng S."/>
            <person name="Li G."/>
            <person name="Viehrig K."/>
            <person name="Ye F."/>
            <person name="Su P."/>
            <person name="Kiefer A.F."/>
            <person name="Nichols A."/>
            <person name="Cepeda A.J."/>
            <person name="Yan W."/>
            <person name="Fan B."/>
            <person name="Jiang Y."/>
            <person name="Adhikari A."/>
            <person name="Zheng C.-J."/>
            <person name="Schuster L."/>
            <person name="Cowan T.M."/>
            <person name="Smanski M.J."/>
            <person name="Chevrette M.G."/>
            <person name="De Carvalho L.P.S."/>
            <person name="Shen B."/>
        </authorList>
    </citation>
    <scope>NUCLEOTIDE SEQUENCE [LARGE SCALE GENOMIC DNA]</scope>
    <source>
        <strain evidence="3 4">NPDC003029</strain>
    </source>
</reference>
<dbReference type="EMBL" id="JBIAPK010000004">
    <property type="protein sequence ID" value="MFF3340167.1"/>
    <property type="molecule type" value="Genomic_DNA"/>
</dbReference>
<dbReference type="InterPro" id="IPR003776">
    <property type="entry name" value="YcaO-like_dom"/>
</dbReference>
<evidence type="ECO:0000256" key="1">
    <source>
        <dbReference type="SAM" id="MobiDB-lite"/>
    </source>
</evidence>
<dbReference type="RefSeq" id="WP_387895945.1">
    <property type="nucleotide sequence ID" value="NZ_JBIAPK010000004.1"/>
</dbReference>
<evidence type="ECO:0000259" key="2">
    <source>
        <dbReference type="PROSITE" id="PS51664"/>
    </source>
</evidence>
<comment type="caution">
    <text evidence="3">The sequence shown here is derived from an EMBL/GenBank/DDBJ whole genome shotgun (WGS) entry which is preliminary data.</text>
</comment>
<dbReference type="Gene3D" id="3.30.40.250">
    <property type="match status" value="1"/>
</dbReference>
<dbReference type="Gene3D" id="3.30.160.660">
    <property type="match status" value="1"/>
</dbReference>
<organism evidence="3 4">
    <name type="scientific">Streptomyces flavidovirens</name>
    <dbReference type="NCBI Taxonomy" id="67298"/>
    <lineage>
        <taxon>Bacteria</taxon>
        <taxon>Bacillati</taxon>
        <taxon>Actinomycetota</taxon>
        <taxon>Actinomycetes</taxon>
        <taxon>Kitasatosporales</taxon>
        <taxon>Streptomycetaceae</taxon>
        <taxon>Streptomyces</taxon>
    </lineage>
</organism>
<keyword evidence="4" id="KW-1185">Reference proteome</keyword>
<dbReference type="Gene3D" id="3.30.1330.230">
    <property type="match status" value="1"/>
</dbReference>
<protein>
    <submittedName>
        <fullName evidence="3">YcaO-like family protein</fullName>
    </submittedName>
</protein>
<name>A0ABW6RG26_9ACTN</name>
<gene>
    <name evidence="3" type="ORF">ACFYWW_15735</name>
</gene>
<dbReference type="PANTHER" id="PTHR37809:SF1">
    <property type="entry name" value="RIBOSOMAL PROTEIN S12 METHYLTHIOTRANSFERASE ACCESSORY FACTOR YCAO"/>
    <property type="match status" value="1"/>
</dbReference>
<dbReference type="PROSITE" id="PS51664">
    <property type="entry name" value="YCAO"/>
    <property type="match status" value="1"/>
</dbReference>
<sequence length="480" mass="52241">MTEERLRATGRGTFAVPRPGPVATPVPSAPELPAEVVTRLRVFNGPGSTPPTLRLAVADIADHTRTMPWQADRQAFGMSWTSPGQASRAAVGEAVERYCGTCPPDPEALVHGSHQELLRRGLNALDPARLTLYSPTQYERQDFPFTPFLPDTPVHWVRGMSLTQNAEVYVPAFATYTLWRRMPRKHEEARHAFPVIGGIAAGTDHEHAIVSGLEEVIERDTVAVWWANAAPPPRLPVTDSFRELIGPALDGFEVDLTYLENQFGLPTIGAYVRSKAEGWLTMGFATRAGSAETAASKALAEAFSLQLTCRTLSTPEALARLADGYRDRNNPLKLWRPDSSYLDAYRADGRDAVELLCHQQLYLDERAAHRSLAWAAAGPDATWNDVPALPDSSPSPSLGTLQARIEAAGHEVLYVDLTTPEAEAAGMKVVRVIVPGTVGTAPAAYPALGGRRIQDAAVHLGWRETPLPEPQLNTFPIPHS</sequence>
<accession>A0ABW6RG26</accession>
<proteinExistence type="predicted"/>
<evidence type="ECO:0000313" key="3">
    <source>
        <dbReference type="EMBL" id="MFF3340167.1"/>
    </source>
</evidence>
<feature type="compositionally biased region" description="Pro residues" evidence="1">
    <location>
        <begin position="18"/>
        <end position="27"/>
    </location>
</feature>
<dbReference type="Pfam" id="PF02624">
    <property type="entry name" value="YcaO"/>
    <property type="match status" value="1"/>
</dbReference>